<evidence type="ECO:0000259" key="2">
    <source>
        <dbReference type="PROSITE" id="PS50095"/>
    </source>
</evidence>
<dbReference type="PROSITE" id="PS50095">
    <property type="entry name" value="PLAT"/>
    <property type="match status" value="1"/>
</dbReference>
<name>A0A7Z2JHY9_9BURK</name>
<evidence type="ECO:0000313" key="5">
    <source>
        <dbReference type="Proteomes" id="UP000433577"/>
    </source>
</evidence>
<evidence type="ECO:0000256" key="1">
    <source>
        <dbReference type="SAM" id="SignalP"/>
    </source>
</evidence>
<dbReference type="KEGG" id="pacs:FAZ98_31080"/>
<dbReference type="InterPro" id="IPR001024">
    <property type="entry name" value="PLAT/LH2_dom"/>
</dbReference>
<accession>A0A7Z2JHY9</accession>
<dbReference type="RefSeq" id="WP_158957487.1">
    <property type="nucleotide sequence ID" value="NZ_CP046916.1"/>
</dbReference>
<organism evidence="4 5">
    <name type="scientific">Paraburkholderia acidisoli</name>
    <dbReference type="NCBI Taxonomy" id="2571748"/>
    <lineage>
        <taxon>Bacteria</taxon>
        <taxon>Pseudomonadati</taxon>
        <taxon>Pseudomonadota</taxon>
        <taxon>Betaproteobacteria</taxon>
        <taxon>Burkholderiales</taxon>
        <taxon>Burkholderiaceae</taxon>
        <taxon>Paraburkholderia</taxon>
    </lineage>
</organism>
<dbReference type="AlphaFoldDB" id="A0A7Z2JHY9"/>
<dbReference type="EMBL" id="CP046916">
    <property type="protein sequence ID" value="QGZ66337.1"/>
    <property type="molecule type" value="Genomic_DNA"/>
</dbReference>
<sequence>MKKLLLAAGVAALTFFAGCANTGSTTTGDVTQAQITQFAATAQAKIAAACTVFQPTLNSVSLVLNTIPALGTVTSDVALACAANSALNTTTVSDLINTALPAAIADVNSSSLSAKNGIVAALMVLQSSLSVALAEYNLSVATGTPTSLSSAVAPHVSVKLVSKVAD</sequence>
<dbReference type="Proteomes" id="UP000433577">
    <property type="component" value="Chromosome 4"/>
</dbReference>
<feature type="domain" description="PLAT" evidence="2">
    <location>
        <begin position="134"/>
        <end position="166"/>
    </location>
</feature>
<keyword evidence="5" id="KW-1185">Reference proteome</keyword>
<dbReference type="KEGG" id="pacs:FAZ98_31585"/>
<keyword evidence="1" id="KW-0732">Signal</keyword>
<feature type="signal peptide" evidence="1">
    <location>
        <begin position="1"/>
        <end position="19"/>
    </location>
</feature>
<protein>
    <recommendedName>
        <fullName evidence="2">PLAT domain-containing protein</fullName>
    </recommendedName>
</protein>
<feature type="chain" id="PRO_5033921755" description="PLAT domain-containing protein" evidence="1">
    <location>
        <begin position="20"/>
        <end position="166"/>
    </location>
</feature>
<reference evidence="4 5" key="1">
    <citation type="submission" date="2019-12" db="EMBL/GenBank/DDBJ databases">
        <title>Paraburkholderia acidiphila 7Q-K02 sp. nov and Paraburkholderia acidisoli DHF22 sp. nov., two strains isolated from forest soil.</title>
        <authorList>
            <person name="Gao Z."/>
            <person name="Qiu L."/>
        </authorList>
    </citation>
    <scope>NUCLEOTIDE SEQUENCE [LARGE SCALE GENOMIC DNA]</scope>
    <source>
        <strain evidence="4 5">DHF22</strain>
    </source>
</reference>
<dbReference type="EMBL" id="CP046916">
    <property type="protein sequence ID" value="QGZ66247.1"/>
    <property type="molecule type" value="Genomic_DNA"/>
</dbReference>
<evidence type="ECO:0000313" key="3">
    <source>
        <dbReference type="EMBL" id="QGZ66247.1"/>
    </source>
</evidence>
<proteinExistence type="predicted"/>
<dbReference type="PROSITE" id="PS51257">
    <property type="entry name" value="PROKAR_LIPOPROTEIN"/>
    <property type="match status" value="1"/>
</dbReference>
<gene>
    <name evidence="3" type="ORF">FAZ98_31080</name>
    <name evidence="4" type="ORF">FAZ98_31585</name>
</gene>
<evidence type="ECO:0000313" key="4">
    <source>
        <dbReference type="EMBL" id="QGZ66337.1"/>
    </source>
</evidence>